<comment type="caution">
    <text evidence="2">The sequence shown here is derived from an EMBL/GenBank/DDBJ whole genome shotgun (WGS) entry which is preliminary data.</text>
</comment>
<dbReference type="Proteomes" id="UP000015453">
    <property type="component" value="Unassembled WGS sequence"/>
</dbReference>
<keyword evidence="1" id="KW-0732">Signal</keyword>
<feature type="non-terminal residue" evidence="2">
    <location>
        <position position="87"/>
    </location>
</feature>
<dbReference type="EMBL" id="AUSU01004350">
    <property type="protein sequence ID" value="EPS65241.1"/>
    <property type="molecule type" value="Genomic_DNA"/>
</dbReference>
<gene>
    <name evidence="2" type="ORF">M569_09538</name>
</gene>
<dbReference type="AlphaFoldDB" id="S8CKM3"/>
<organism evidence="2 3">
    <name type="scientific">Genlisea aurea</name>
    <dbReference type="NCBI Taxonomy" id="192259"/>
    <lineage>
        <taxon>Eukaryota</taxon>
        <taxon>Viridiplantae</taxon>
        <taxon>Streptophyta</taxon>
        <taxon>Embryophyta</taxon>
        <taxon>Tracheophyta</taxon>
        <taxon>Spermatophyta</taxon>
        <taxon>Magnoliopsida</taxon>
        <taxon>eudicotyledons</taxon>
        <taxon>Gunneridae</taxon>
        <taxon>Pentapetalae</taxon>
        <taxon>asterids</taxon>
        <taxon>lamiids</taxon>
        <taxon>Lamiales</taxon>
        <taxon>Lentibulariaceae</taxon>
        <taxon>Genlisea</taxon>
    </lineage>
</organism>
<evidence type="ECO:0000313" key="3">
    <source>
        <dbReference type="Proteomes" id="UP000015453"/>
    </source>
</evidence>
<dbReference type="OrthoDB" id="29460at2759"/>
<accession>S8CKM3</accession>
<protein>
    <submittedName>
        <fullName evidence="2">Uncharacterized protein</fullName>
    </submittedName>
</protein>
<sequence>ILLVVFSIAVLHRIRAEFVPSLCEFTAKDKKSVYQYALATSRPNFPHGILSEDGFYRVTTNGTTLWFQQLCGSMIFNHDPPLCVNCE</sequence>
<feature type="non-terminal residue" evidence="2">
    <location>
        <position position="1"/>
    </location>
</feature>
<name>S8CKM3_9LAMI</name>
<reference evidence="2 3" key="1">
    <citation type="journal article" date="2013" name="BMC Genomics">
        <title>The miniature genome of a carnivorous plant Genlisea aurea contains a low number of genes and short non-coding sequences.</title>
        <authorList>
            <person name="Leushkin E.V."/>
            <person name="Sutormin R.A."/>
            <person name="Nabieva E.R."/>
            <person name="Penin A.A."/>
            <person name="Kondrashov A.S."/>
            <person name="Logacheva M.D."/>
        </authorList>
    </citation>
    <scope>NUCLEOTIDE SEQUENCE [LARGE SCALE GENOMIC DNA]</scope>
</reference>
<feature type="chain" id="PRO_5004561965" evidence="1">
    <location>
        <begin position="17"/>
        <end position="87"/>
    </location>
</feature>
<evidence type="ECO:0000313" key="2">
    <source>
        <dbReference type="EMBL" id="EPS65241.1"/>
    </source>
</evidence>
<proteinExistence type="predicted"/>
<keyword evidence="3" id="KW-1185">Reference proteome</keyword>
<feature type="signal peptide" evidence="1">
    <location>
        <begin position="1"/>
        <end position="16"/>
    </location>
</feature>
<evidence type="ECO:0000256" key="1">
    <source>
        <dbReference type="SAM" id="SignalP"/>
    </source>
</evidence>